<protein>
    <submittedName>
        <fullName evidence="1">Uncharacterized protein</fullName>
    </submittedName>
</protein>
<reference evidence="1 2" key="1">
    <citation type="submission" date="2018-02" db="EMBL/GenBank/DDBJ databases">
        <title>The genomes of Aspergillus section Nigri reveals drivers in fungal speciation.</title>
        <authorList>
            <consortium name="DOE Joint Genome Institute"/>
            <person name="Vesth T.C."/>
            <person name="Nybo J."/>
            <person name="Theobald S."/>
            <person name="Brandl J."/>
            <person name="Frisvad J.C."/>
            <person name="Nielsen K.F."/>
            <person name="Lyhne E.K."/>
            <person name="Kogle M.E."/>
            <person name="Kuo A."/>
            <person name="Riley R."/>
            <person name="Clum A."/>
            <person name="Nolan M."/>
            <person name="Lipzen A."/>
            <person name="Salamov A."/>
            <person name="Henrissat B."/>
            <person name="Wiebenga A."/>
            <person name="De vries R.P."/>
            <person name="Grigoriev I.V."/>
            <person name="Mortensen U.H."/>
            <person name="Andersen M.R."/>
            <person name="Baker S.E."/>
        </authorList>
    </citation>
    <scope>NUCLEOTIDE SEQUENCE [LARGE SCALE GENOMIC DNA]</scope>
    <source>
        <strain evidence="1 2">CBS 114.51</strain>
    </source>
</reference>
<sequence length="106" mass="12364">MACRCFCRLSVSSRRYLAAQHFTEVDELETRVNRHGRDECRERQELRNGPKGPASIVLDAKPCRLKRNTQSAQLGSLPWRRKAKVSTKKPHVLPVLVEEIRERQRK</sequence>
<keyword evidence="2" id="KW-1185">Reference proteome</keyword>
<dbReference type="Proteomes" id="UP000249497">
    <property type="component" value="Unassembled WGS sequence"/>
</dbReference>
<dbReference type="GeneID" id="37169599"/>
<accession>A0A8T8XGC4</accession>
<name>A0A8T8XGC4_ASPJA</name>
<proteinExistence type="predicted"/>
<evidence type="ECO:0000313" key="1">
    <source>
        <dbReference type="EMBL" id="RAH86362.1"/>
    </source>
</evidence>
<dbReference type="AlphaFoldDB" id="A0A8T8XGC4"/>
<gene>
    <name evidence="1" type="ORF">BO86DRAFT_108757</name>
</gene>
<dbReference type="RefSeq" id="XP_025532256.1">
    <property type="nucleotide sequence ID" value="XM_025665907.1"/>
</dbReference>
<dbReference type="EMBL" id="KZ824772">
    <property type="protein sequence ID" value="RAH86362.1"/>
    <property type="molecule type" value="Genomic_DNA"/>
</dbReference>
<organism evidence="1 2">
    <name type="scientific">Aspergillus japonicus CBS 114.51</name>
    <dbReference type="NCBI Taxonomy" id="1448312"/>
    <lineage>
        <taxon>Eukaryota</taxon>
        <taxon>Fungi</taxon>
        <taxon>Dikarya</taxon>
        <taxon>Ascomycota</taxon>
        <taxon>Pezizomycotina</taxon>
        <taxon>Eurotiomycetes</taxon>
        <taxon>Eurotiomycetidae</taxon>
        <taxon>Eurotiales</taxon>
        <taxon>Aspergillaceae</taxon>
        <taxon>Aspergillus</taxon>
        <taxon>Aspergillus subgen. Circumdati</taxon>
    </lineage>
</organism>
<evidence type="ECO:0000313" key="2">
    <source>
        <dbReference type="Proteomes" id="UP000249497"/>
    </source>
</evidence>